<name>A0ABP0VIK2_9BRYO</name>
<reference evidence="1" key="1">
    <citation type="submission" date="2024-02" db="EMBL/GenBank/DDBJ databases">
        <authorList>
            <consortium name="ELIXIR-Norway"/>
            <consortium name="Elixir Norway"/>
        </authorList>
    </citation>
    <scope>NUCLEOTIDE SEQUENCE</scope>
</reference>
<accession>A0ABP0VIK2</accession>
<comment type="caution">
    <text evidence="1">The sequence shown here is derived from an EMBL/GenBank/DDBJ whole genome shotgun (WGS) entry which is preliminary data.</text>
</comment>
<evidence type="ECO:0000313" key="2">
    <source>
        <dbReference type="Proteomes" id="UP001497444"/>
    </source>
</evidence>
<organism evidence="1 2">
    <name type="scientific">Sphagnum jensenii</name>
    <dbReference type="NCBI Taxonomy" id="128206"/>
    <lineage>
        <taxon>Eukaryota</taxon>
        <taxon>Viridiplantae</taxon>
        <taxon>Streptophyta</taxon>
        <taxon>Embryophyta</taxon>
        <taxon>Bryophyta</taxon>
        <taxon>Sphagnophytina</taxon>
        <taxon>Sphagnopsida</taxon>
        <taxon>Sphagnales</taxon>
        <taxon>Sphagnaceae</taxon>
        <taxon>Sphagnum</taxon>
    </lineage>
</organism>
<dbReference type="Proteomes" id="UP001497444">
    <property type="component" value="Unassembled WGS sequence"/>
</dbReference>
<sequence length="158" mass="16376">MASSTAQIQITSSVRLAQSDLLTLNSKPVIICPAEEGFINIFEKATITYMYKNTPLTHVDQLMGFYLVPTQADTQGGAIPAPYLVSNAFGGQSIMGTSQGTSASFVAANPYPGQMSKLSLSKAAIVLTIGQGVAGADPLGGDPGSMLNVSVVYSILAQ</sequence>
<protein>
    <submittedName>
        <fullName evidence="1">Uncharacterized protein</fullName>
    </submittedName>
</protein>
<proteinExistence type="predicted"/>
<dbReference type="EMBL" id="CAXAQS010000994">
    <property type="protein sequence ID" value="CAK9254189.1"/>
    <property type="molecule type" value="Genomic_DNA"/>
</dbReference>
<evidence type="ECO:0000313" key="1">
    <source>
        <dbReference type="EMBL" id="CAK9254189.1"/>
    </source>
</evidence>
<keyword evidence="2" id="KW-1185">Reference proteome</keyword>
<gene>
    <name evidence="1" type="ORF">CSSPJE1EN1_LOCUS29567</name>
</gene>